<name>A0A328HFE8_ARTGO</name>
<dbReference type="OrthoDB" id="4800194at2"/>
<evidence type="ECO:0000313" key="2">
    <source>
        <dbReference type="EMBL" id="RAM37222.1"/>
    </source>
</evidence>
<dbReference type="Proteomes" id="UP000249166">
    <property type="component" value="Unassembled WGS sequence"/>
</dbReference>
<sequence length="292" mass="30001">MKRTIIGAAVLVTGAAAALTAASIPSASVTSSAEPVPGIVRQAEAYAQADATAEKGMREAIRVCMAGAGYNYTPPATIQALDLSGAIGFPRLTLEAAKANGYAATGPQGPQEPAQGTVEGQLFSDPAFMTALNGKGSPTTASTVQGTGTVAGGCRGEAMTKIYGSAENYMLATGIAYNSFFPATLSASGDSGLTKAVQDWQTCMKETAYPSFSNPQQASDAGKAVGGQEEIRIAVTDATCREHTGFHAAIDKVLDRYVTTRMRELTPQIEQVTQIRKTAAANASAFTAAATK</sequence>
<feature type="signal peptide" evidence="1">
    <location>
        <begin position="1"/>
        <end position="21"/>
    </location>
</feature>
<proteinExistence type="predicted"/>
<reference evidence="2 3" key="1">
    <citation type="submission" date="2018-04" db="EMBL/GenBank/DDBJ databases">
        <title>Bacteria isolated from cave deposits of Manipur.</title>
        <authorList>
            <person name="Sahoo D."/>
            <person name="Sarangthem I."/>
            <person name="Nandeibam J."/>
        </authorList>
    </citation>
    <scope>NUCLEOTIDE SEQUENCE [LARGE SCALE GENOMIC DNA]</scope>
    <source>
        <strain evidence="3">mrc11</strain>
    </source>
</reference>
<gene>
    <name evidence="2" type="ORF">DBZ45_11315</name>
</gene>
<evidence type="ECO:0000256" key="1">
    <source>
        <dbReference type="SAM" id="SignalP"/>
    </source>
</evidence>
<protein>
    <submittedName>
        <fullName evidence="2">Uncharacterized protein</fullName>
    </submittedName>
</protein>
<accession>A0A328HFE8</accession>
<comment type="caution">
    <text evidence="2">The sequence shown here is derived from an EMBL/GenBank/DDBJ whole genome shotgun (WGS) entry which is preliminary data.</text>
</comment>
<dbReference type="AlphaFoldDB" id="A0A328HFE8"/>
<keyword evidence="1" id="KW-0732">Signal</keyword>
<feature type="chain" id="PRO_5039375811" evidence="1">
    <location>
        <begin position="22"/>
        <end position="292"/>
    </location>
</feature>
<dbReference type="EMBL" id="QLNP01000075">
    <property type="protein sequence ID" value="RAM37222.1"/>
    <property type="molecule type" value="Genomic_DNA"/>
</dbReference>
<evidence type="ECO:0000313" key="3">
    <source>
        <dbReference type="Proteomes" id="UP000249166"/>
    </source>
</evidence>
<organism evidence="2 3">
    <name type="scientific">Arthrobacter globiformis</name>
    <dbReference type="NCBI Taxonomy" id="1665"/>
    <lineage>
        <taxon>Bacteria</taxon>
        <taxon>Bacillati</taxon>
        <taxon>Actinomycetota</taxon>
        <taxon>Actinomycetes</taxon>
        <taxon>Micrococcales</taxon>
        <taxon>Micrococcaceae</taxon>
        <taxon>Arthrobacter</taxon>
    </lineage>
</organism>
<dbReference type="RefSeq" id="WP_111904005.1">
    <property type="nucleotide sequence ID" value="NZ_QLNP01000075.1"/>
</dbReference>